<organism evidence="1 2">
    <name type="scientific">Ancylostoma ceylanicum</name>
    <dbReference type="NCBI Taxonomy" id="53326"/>
    <lineage>
        <taxon>Eukaryota</taxon>
        <taxon>Metazoa</taxon>
        <taxon>Ecdysozoa</taxon>
        <taxon>Nematoda</taxon>
        <taxon>Chromadorea</taxon>
        <taxon>Rhabditida</taxon>
        <taxon>Rhabditina</taxon>
        <taxon>Rhabditomorpha</taxon>
        <taxon>Strongyloidea</taxon>
        <taxon>Ancylostomatidae</taxon>
        <taxon>Ancylostomatinae</taxon>
        <taxon>Ancylostoma</taxon>
    </lineage>
</organism>
<dbReference type="EMBL" id="JARK01001414">
    <property type="protein sequence ID" value="EYC06082.1"/>
    <property type="molecule type" value="Genomic_DNA"/>
</dbReference>
<evidence type="ECO:0000313" key="1">
    <source>
        <dbReference type="EMBL" id="EYC06082.1"/>
    </source>
</evidence>
<proteinExistence type="predicted"/>
<sequence length="128" mass="14280">MLDRMKAAYGRQMDNPPFPSSLPVLANNPISSLSANDTATFATSQMFAAPPLIRPRKAVIRLNTHLISQSPFFAQTMTVSKVQLLNNQHLEPVYEEQQGIPPLKRLLTTSCSASNVSYQLKLKYYQPS</sequence>
<reference evidence="2" key="1">
    <citation type="journal article" date="2015" name="Nat. Genet.">
        <title>The genome and transcriptome of the zoonotic hookworm Ancylostoma ceylanicum identify infection-specific gene families.</title>
        <authorList>
            <person name="Schwarz E.M."/>
            <person name="Hu Y."/>
            <person name="Antoshechkin I."/>
            <person name="Miller M.M."/>
            <person name="Sternberg P.W."/>
            <person name="Aroian R.V."/>
        </authorList>
    </citation>
    <scope>NUCLEOTIDE SEQUENCE</scope>
    <source>
        <strain evidence="2">HY135</strain>
    </source>
</reference>
<name>A0A016TU04_9BILA</name>
<keyword evidence="2" id="KW-1185">Reference proteome</keyword>
<dbReference type="OrthoDB" id="5875720at2759"/>
<dbReference type="Proteomes" id="UP000024635">
    <property type="component" value="Unassembled WGS sequence"/>
</dbReference>
<protein>
    <submittedName>
        <fullName evidence="1">Uncharacterized protein</fullName>
    </submittedName>
</protein>
<gene>
    <name evidence="1" type="primary">Acey_s0078.g1184</name>
    <name evidence="1" type="ORF">Y032_0078g1184</name>
</gene>
<evidence type="ECO:0000313" key="2">
    <source>
        <dbReference type="Proteomes" id="UP000024635"/>
    </source>
</evidence>
<comment type="caution">
    <text evidence="1">The sequence shown here is derived from an EMBL/GenBank/DDBJ whole genome shotgun (WGS) entry which is preliminary data.</text>
</comment>
<accession>A0A016TU04</accession>
<dbReference type="AlphaFoldDB" id="A0A016TU04"/>